<dbReference type="GO" id="GO:0016491">
    <property type="term" value="F:oxidoreductase activity"/>
    <property type="evidence" value="ECO:0007669"/>
    <property type="project" value="UniProtKB-KW"/>
</dbReference>
<dbReference type="CDD" id="cd05233">
    <property type="entry name" value="SDR_c"/>
    <property type="match status" value="1"/>
</dbReference>
<dbReference type="PANTHER" id="PTHR43669">
    <property type="entry name" value="5-KETO-D-GLUCONATE 5-REDUCTASE"/>
    <property type="match status" value="1"/>
</dbReference>
<dbReference type="InterPro" id="IPR002347">
    <property type="entry name" value="SDR_fam"/>
</dbReference>
<accession>A0A6J6RGE3</accession>
<evidence type="ECO:0000313" key="4">
    <source>
        <dbReference type="EMBL" id="CAB4894508.1"/>
    </source>
</evidence>
<dbReference type="EMBL" id="CAFBPQ010000001">
    <property type="protein sequence ID" value="CAB5010872.1"/>
    <property type="molecule type" value="Genomic_DNA"/>
</dbReference>
<dbReference type="InterPro" id="IPR036291">
    <property type="entry name" value="NAD(P)-bd_dom_sf"/>
</dbReference>
<evidence type="ECO:0000256" key="2">
    <source>
        <dbReference type="ARBA" id="ARBA00023002"/>
    </source>
</evidence>
<dbReference type="EMBL" id="CAFBOF010000001">
    <property type="protein sequence ID" value="CAB4968569.1"/>
    <property type="molecule type" value="Genomic_DNA"/>
</dbReference>
<protein>
    <submittedName>
        <fullName evidence="3">Unannotated protein</fullName>
    </submittedName>
</protein>
<organism evidence="3">
    <name type="scientific">freshwater metagenome</name>
    <dbReference type="NCBI Taxonomy" id="449393"/>
    <lineage>
        <taxon>unclassified sequences</taxon>
        <taxon>metagenomes</taxon>
        <taxon>ecological metagenomes</taxon>
    </lineage>
</organism>
<proteinExistence type="inferred from homology"/>
<evidence type="ECO:0000313" key="5">
    <source>
        <dbReference type="EMBL" id="CAB4968569.1"/>
    </source>
</evidence>
<dbReference type="PRINTS" id="PR00081">
    <property type="entry name" value="GDHRDH"/>
</dbReference>
<keyword evidence="2" id="KW-0560">Oxidoreductase</keyword>
<dbReference type="EMBL" id="CAFBMM010000001">
    <property type="protein sequence ID" value="CAB4894508.1"/>
    <property type="molecule type" value="Genomic_DNA"/>
</dbReference>
<dbReference type="SUPFAM" id="SSF51735">
    <property type="entry name" value="NAD(P)-binding Rossmann-fold domains"/>
    <property type="match status" value="1"/>
</dbReference>
<gene>
    <name evidence="3" type="ORF">UFOPK2683_00786</name>
    <name evidence="4" type="ORF">UFOPK3605_00120</name>
    <name evidence="5" type="ORF">UFOPK3897_00124</name>
    <name evidence="6" type="ORF">UFOPK4121_00035</name>
</gene>
<sequence>MRRRRRLDGPVTTVSPVSRLAGRTAIITGAGQGVGEGIARSLAVNGARVVIAARRFETGEPVAQAIRTLGGEAVCIVTDVTDRDSMEHCVVKTVDQFGGLEIMVHNAFRGGRPHRLEDLDDELWNQNSRTAVWGSYYSAVLAFPYLRAAGNRGRLIFITSPAGVEGSVNLPAYGPVKAAQRAMAKSLAREWGPTGITVNCVAPVAESPALVSAFDQNPTLKSRLEERTSLGRIGDPEHDIGAVASFLASDEASYVTGQTVVCDGGSFLGL</sequence>
<dbReference type="AlphaFoldDB" id="A0A6J6RGE3"/>
<evidence type="ECO:0000313" key="6">
    <source>
        <dbReference type="EMBL" id="CAB5010872.1"/>
    </source>
</evidence>
<dbReference type="Pfam" id="PF13561">
    <property type="entry name" value="adh_short_C2"/>
    <property type="match status" value="1"/>
</dbReference>
<dbReference type="Gene3D" id="3.40.50.720">
    <property type="entry name" value="NAD(P)-binding Rossmann-like Domain"/>
    <property type="match status" value="1"/>
</dbReference>
<dbReference type="PANTHER" id="PTHR43669:SF3">
    <property type="entry name" value="ALCOHOL DEHYDROGENASE, PUTATIVE (AFU_ORTHOLOGUE AFUA_3G03445)-RELATED"/>
    <property type="match status" value="1"/>
</dbReference>
<comment type="similarity">
    <text evidence="1">Belongs to the short-chain dehydrogenases/reductases (SDR) family.</text>
</comment>
<dbReference type="FunFam" id="3.40.50.720:FF:000084">
    <property type="entry name" value="Short-chain dehydrogenase reductase"/>
    <property type="match status" value="1"/>
</dbReference>
<reference evidence="3" key="1">
    <citation type="submission" date="2020-05" db="EMBL/GenBank/DDBJ databases">
        <authorList>
            <person name="Chiriac C."/>
            <person name="Salcher M."/>
            <person name="Ghai R."/>
            <person name="Kavagutti S V."/>
        </authorList>
    </citation>
    <scope>NUCLEOTIDE SEQUENCE</scope>
</reference>
<name>A0A6J6RGE3_9ZZZZ</name>
<evidence type="ECO:0000256" key="1">
    <source>
        <dbReference type="ARBA" id="ARBA00006484"/>
    </source>
</evidence>
<dbReference type="EMBL" id="CAEZYK010000036">
    <property type="protein sequence ID" value="CAB4723091.1"/>
    <property type="molecule type" value="Genomic_DNA"/>
</dbReference>
<evidence type="ECO:0000313" key="3">
    <source>
        <dbReference type="EMBL" id="CAB4723091.1"/>
    </source>
</evidence>